<keyword evidence="3" id="KW-1185">Reference proteome</keyword>
<dbReference type="STRING" id="1123010.SAMN02745724_03747"/>
<reference evidence="2 3" key="1">
    <citation type="submission" date="2016-10" db="EMBL/GenBank/DDBJ databases">
        <authorList>
            <person name="de Groot N.N."/>
        </authorList>
    </citation>
    <scope>NUCLEOTIDE SEQUENCE [LARGE SCALE GENOMIC DNA]</scope>
    <source>
        <strain evidence="2 3">DSM 6059</strain>
    </source>
</reference>
<feature type="compositionally biased region" description="Basic and acidic residues" evidence="1">
    <location>
        <begin position="1"/>
        <end position="18"/>
    </location>
</feature>
<dbReference type="EMBL" id="FOLO01000038">
    <property type="protein sequence ID" value="SFD17252.1"/>
    <property type="molecule type" value="Genomic_DNA"/>
</dbReference>
<feature type="non-terminal residue" evidence="2">
    <location>
        <position position="201"/>
    </location>
</feature>
<accession>A0A1I1Q5K8</accession>
<evidence type="ECO:0000313" key="3">
    <source>
        <dbReference type="Proteomes" id="UP000198862"/>
    </source>
</evidence>
<sequence>MKDKNTKAKKDLRQDARRSKSFKPEALSKNVMRPKSPVTEFSQSLFSAPKQMEVTKGQTDHNAKLGSVISQISKLGSKTKSPKLVKAMSGLAKLDLKQLETGDLSSLVSGLPEVLESINLKEAIEPVLSSINAFESLDIKQIANGDLSSLAKVGPELLRKLDFKEAANVLSQGMDLVEQVDIKQIANGDLSSLAKAGPDLL</sequence>
<protein>
    <submittedName>
        <fullName evidence="2">Uncharacterized protein</fullName>
    </submittedName>
</protein>
<gene>
    <name evidence="2" type="ORF">SAMN02745724_03747</name>
</gene>
<name>A0A1I1Q5K8_9GAMM</name>
<evidence type="ECO:0000313" key="2">
    <source>
        <dbReference type="EMBL" id="SFD17252.1"/>
    </source>
</evidence>
<feature type="region of interest" description="Disordered" evidence="1">
    <location>
        <begin position="1"/>
        <end position="40"/>
    </location>
</feature>
<evidence type="ECO:0000256" key="1">
    <source>
        <dbReference type="SAM" id="MobiDB-lite"/>
    </source>
</evidence>
<dbReference type="Proteomes" id="UP000198862">
    <property type="component" value="Unassembled WGS sequence"/>
</dbReference>
<dbReference type="AlphaFoldDB" id="A0A1I1Q5K8"/>
<proteinExistence type="predicted"/>
<organism evidence="2 3">
    <name type="scientific">Pseudoalteromonas denitrificans DSM 6059</name>
    <dbReference type="NCBI Taxonomy" id="1123010"/>
    <lineage>
        <taxon>Bacteria</taxon>
        <taxon>Pseudomonadati</taxon>
        <taxon>Pseudomonadota</taxon>
        <taxon>Gammaproteobacteria</taxon>
        <taxon>Alteromonadales</taxon>
        <taxon>Pseudoalteromonadaceae</taxon>
        <taxon>Pseudoalteromonas</taxon>
    </lineage>
</organism>